<dbReference type="PANTHER" id="PTHR11138:SF5">
    <property type="entry name" value="METHIONYL-TRNA FORMYLTRANSFERASE, MITOCHONDRIAL"/>
    <property type="match status" value="1"/>
</dbReference>
<dbReference type="Pfam" id="PF00551">
    <property type="entry name" value="Formyl_trans_N"/>
    <property type="match status" value="1"/>
</dbReference>
<accession>A0A2T5VA54</accession>
<dbReference type="Gene3D" id="3.40.50.12230">
    <property type="match status" value="1"/>
</dbReference>
<name>A0A2T5VA54_9HYPH</name>
<dbReference type="InterPro" id="IPR036477">
    <property type="entry name" value="Formyl_transf_N_sf"/>
</dbReference>
<organism evidence="2 3">
    <name type="scientific">Breoghania corrubedonensis</name>
    <dbReference type="NCBI Taxonomy" id="665038"/>
    <lineage>
        <taxon>Bacteria</taxon>
        <taxon>Pseudomonadati</taxon>
        <taxon>Pseudomonadota</taxon>
        <taxon>Alphaproteobacteria</taxon>
        <taxon>Hyphomicrobiales</taxon>
        <taxon>Stappiaceae</taxon>
        <taxon>Breoghania</taxon>
    </lineage>
</organism>
<dbReference type="OrthoDB" id="9788208at2"/>
<proteinExistence type="predicted"/>
<dbReference type="PANTHER" id="PTHR11138">
    <property type="entry name" value="METHIONYL-TRNA FORMYLTRANSFERASE"/>
    <property type="match status" value="1"/>
</dbReference>
<dbReference type="GO" id="GO:0004479">
    <property type="term" value="F:methionyl-tRNA formyltransferase activity"/>
    <property type="evidence" value="ECO:0007669"/>
    <property type="project" value="TreeGrafter"/>
</dbReference>
<dbReference type="SUPFAM" id="SSF53328">
    <property type="entry name" value="Formyltransferase"/>
    <property type="match status" value="1"/>
</dbReference>
<gene>
    <name evidence="2" type="ORF">C8N35_104239</name>
</gene>
<dbReference type="Proteomes" id="UP000244081">
    <property type="component" value="Unassembled WGS sequence"/>
</dbReference>
<evidence type="ECO:0000313" key="2">
    <source>
        <dbReference type="EMBL" id="PTW60614.1"/>
    </source>
</evidence>
<protein>
    <submittedName>
        <fullName evidence="2">Methionyl-tRNA formyltransferase</fullName>
    </submittedName>
</protein>
<keyword evidence="2" id="KW-0808">Transferase</keyword>
<comment type="caution">
    <text evidence="2">The sequence shown here is derived from an EMBL/GenBank/DDBJ whole genome shotgun (WGS) entry which is preliminary data.</text>
</comment>
<dbReference type="RefSeq" id="WP_107990209.1">
    <property type="nucleotide sequence ID" value="NZ_QAYG01000004.1"/>
</dbReference>
<keyword evidence="3" id="KW-1185">Reference proteome</keyword>
<evidence type="ECO:0000313" key="3">
    <source>
        <dbReference type="Proteomes" id="UP000244081"/>
    </source>
</evidence>
<dbReference type="AlphaFoldDB" id="A0A2T5VA54"/>
<reference evidence="2 3" key="1">
    <citation type="submission" date="2018-04" db="EMBL/GenBank/DDBJ databases">
        <title>Genomic Encyclopedia of Archaeal and Bacterial Type Strains, Phase II (KMG-II): from individual species to whole genera.</title>
        <authorList>
            <person name="Goeker M."/>
        </authorList>
    </citation>
    <scope>NUCLEOTIDE SEQUENCE [LARGE SCALE GENOMIC DNA]</scope>
    <source>
        <strain evidence="2 3">DSM 23382</strain>
    </source>
</reference>
<dbReference type="GO" id="GO:0005829">
    <property type="term" value="C:cytosol"/>
    <property type="evidence" value="ECO:0007669"/>
    <property type="project" value="TreeGrafter"/>
</dbReference>
<evidence type="ECO:0000259" key="1">
    <source>
        <dbReference type="Pfam" id="PF00551"/>
    </source>
</evidence>
<sequence length="208" mass="23746">MTIPNSHPAPTPQKNTDKVLLSVVDMDWCDLGVAYAREMFTNLEVLCWDTGDPEPEHIKDWEGDWIISYRGDYIFPQDVFQRARKGAINFHPAPPKYRGLGSQHYAIYQGDETYGSTCHHLASSVDTGDIVDVEHFTISPGETASSLRYQVGVHCLSQFVRLLSDYILPGRPLPRSPERWGERLYRQREIDAWLAKTKADMPDHRSVV</sequence>
<dbReference type="InterPro" id="IPR002376">
    <property type="entry name" value="Formyl_transf_N"/>
</dbReference>
<dbReference type="EMBL" id="QAYG01000004">
    <property type="protein sequence ID" value="PTW60614.1"/>
    <property type="molecule type" value="Genomic_DNA"/>
</dbReference>
<feature type="domain" description="Formyl transferase N-terminal" evidence="1">
    <location>
        <begin position="74"/>
        <end position="150"/>
    </location>
</feature>